<feature type="compositionally biased region" description="Basic and acidic residues" evidence="1">
    <location>
        <begin position="840"/>
        <end position="853"/>
    </location>
</feature>
<evidence type="ECO:0000313" key="2">
    <source>
        <dbReference type="EMBL" id="KAL0970170.1"/>
    </source>
</evidence>
<proteinExistence type="predicted"/>
<feature type="compositionally biased region" description="Polar residues" evidence="1">
    <location>
        <begin position="912"/>
        <end position="925"/>
    </location>
</feature>
<feature type="region of interest" description="Disordered" evidence="1">
    <location>
        <begin position="823"/>
        <end position="874"/>
    </location>
</feature>
<evidence type="ECO:0000256" key="1">
    <source>
        <dbReference type="SAM" id="MobiDB-lite"/>
    </source>
</evidence>
<feature type="compositionally biased region" description="Basic and acidic residues" evidence="1">
    <location>
        <begin position="261"/>
        <end position="271"/>
    </location>
</feature>
<evidence type="ECO:0000313" key="3">
    <source>
        <dbReference type="Proteomes" id="UP001557470"/>
    </source>
</evidence>
<sequence length="971" mass="105589">MERGSSNRLYAGPLSASGKQILAALRAQSQMHSGRGRARSFRQQVPYFLDERSEGRTTGYLPESMCSKGPQAGSRGTEDRPWSRNQSYSQTSSLDSYSQKLALSLNSAPSTPRGRYSLALNTPSQVHCWRDSQEENAPTFLLNLPLRDHDSCKSFLPRAEHPRPHREKSTGVSRAPFARANISGAPKNHVTSLGNEHLASSYGAWKRHACSQEEPSMEQRERMAKAKSTARPDLWSPVPKSKWQFGNLLMSPTQRAHPAKRKADFDQKRPESVPPAENGDFMMWDMDRGPTFELRMEDDIQTSCTMQKDGFGATPTFETDGDGANYTLETDGFGAAHTLETDGFGAAHTLETDGFGAAHTLETDGFGAAHTLETDGFGATQTLEIHSFEATIRNISPLKTDGFGSTHTLESDGFGATHTLSIDGCGVTPTLETDGFGATHTLETDGFGATNTLETDGFEANNTLETDGFGETHTLETDGFDATIRNILPLKTDGFGATPTLEPDGIGATNTLETNGFVDTHTLETNGFVATTRNVSPLKTDGLGATRTLKTDGFGETHPLETNGSGATHTLETDGFGASHGLQSGGFGEDQCFTEGKATENLSCSTEHCHSLLGLVEHQVAPQRDITQSDVDIETGAGPGHNHRAIDPISRRLHSRMEEREKERDGKMEMEGDTKRDKGKGDHQGVTERGQHPEDSDRNMDGPSGTATQRNTGNTEHSAEGRSMLWPSQECLTAFRAPALWGSPLGQNRRATKHPHSAQVCDRGSRYMGQDLEPSLTSPSLAAYGRAVVLGPGQISIHPNGQQEKSSQPLPFIYQPSLNSSLRRKHVHSPSNFSFPRRSVKWEPPRPSQEKTRSLQGGQDSKTPTPEHPHLPPACTFKLCAKTLSDITPHRPPANPVKPRQGVSVKEKGSDITRNYSSSNTSENTPSKKKHKPSKPAGPNMSLTRVKSPQKLDLSESAVTLKPSPTNPKFV</sequence>
<dbReference type="Proteomes" id="UP001557470">
    <property type="component" value="Unassembled WGS sequence"/>
</dbReference>
<feature type="compositionally biased region" description="Polar residues" evidence="1">
    <location>
        <begin position="854"/>
        <end position="864"/>
    </location>
</feature>
<keyword evidence="3" id="KW-1185">Reference proteome</keyword>
<gene>
    <name evidence="2" type="ORF">UPYG_G00238320</name>
</gene>
<accession>A0ABD0WER2</accession>
<dbReference type="EMBL" id="JAGEUA010000007">
    <property type="protein sequence ID" value="KAL0970170.1"/>
    <property type="molecule type" value="Genomic_DNA"/>
</dbReference>
<feature type="compositionally biased region" description="Polar residues" evidence="1">
    <location>
        <begin position="705"/>
        <end position="716"/>
    </location>
</feature>
<organism evidence="2 3">
    <name type="scientific">Umbra pygmaea</name>
    <name type="common">Eastern mudminnow</name>
    <dbReference type="NCBI Taxonomy" id="75934"/>
    <lineage>
        <taxon>Eukaryota</taxon>
        <taxon>Metazoa</taxon>
        <taxon>Chordata</taxon>
        <taxon>Craniata</taxon>
        <taxon>Vertebrata</taxon>
        <taxon>Euteleostomi</taxon>
        <taxon>Actinopterygii</taxon>
        <taxon>Neopterygii</taxon>
        <taxon>Teleostei</taxon>
        <taxon>Protacanthopterygii</taxon>
        <taxon>Esociformes</taxon>
        <taxon>Umbridae</taxon>
        <taxon>Umbra</taxon>
    </lineage>
</organism>
<name>A0ABD0WER2_UMBPY</name>
<feature type="region of interest" description="Disordered" evidence="1">
    <location>
        <begin position="253"/>
        <end position="283"/>
    </location>
</feature>
<feature type="region of interest" description="Disordered" evidence="1">
    <location>
        <begin position="886"/>
        <end position="971"/>
    </location>
</feature>
<dbReference type="AlphaFoldDB" id="A0ABD0WER2"/>
<comment type="caution">
    <text evidence="2">The sequence shown here is derived from an EMBL/GenBank/DDBJ whole genome shotgun (WGS) entry which is preliminary data.</text>
</comment>
<reference evidence="2 3" key="1">
    <citation type="submission" date="2024-06" db="EMBL/GenBank/DDBJ databases">
        <authorList>
            <person name="Pan Q."/>
            <person name="Wen M."/>
            <person name="Jouanno E."/>
            <person name="Zahm M."/>
            <person name="Klopp C."/>
            <person name="Cabau C."/>
            <person name="Louis A."/>
            <person name="Berthelot C."/>
            <person name="Parey E."/>
            <person name="Roest Crollius H."/>
            <person name="Montfort J."/>
            <person name="Robinson-Rechavi M."/>
            <person name="Bouchez O."/>
            <person name="Lampietro C."/>
            <person name="Lopez Roques C."/>
            <person name="Donnadieu C."/>
            <person name="Postlethwait J."/>
            <person name="Bobe J."/>
            <person name="Verreycken H."/>
            <person name="Guiguen Y."/>
        </authorList>
    </citation>
    <scope>NUCLEOTIDE SEQUENCE [LARGE SCALE GENOMIC DNA]</scope>
    <source>
        <strain evidence="2">Up_M1</strain>
        <tissue evidence="2">Testis</tissue>
    </source>
</reference>
<feature type="region of interest" description="Disordered" evidence="1">
    <location>
        <begin position="541"/>
        <end position="564"/>
    </location>
</feature>
<feature type="region of interest" description="Disordered" evidence="1">
    <location>
        <begin position="631"/>
        <end position="721"/>
    </location>
</feature>
<feature type="region of interest" description="Disordered" evidence="1">
    <location>
        <begin position="27"/>
        <end position="93"/>
    </location>
</feature>
<feature type="compositionally biased region" description="Basic and acidic residues" evidence="1">
    <location>
        <begin position="549"/>
        <end position="559"/>
    </location>
</feature>
<protein>
    <submittedName>
        <fullName evidence="2">Uncharacterized protein</fullName>
    </submittedName>
</protein>
<feature type="compositionally biased region" description="Basic and acidic residues" evidence="1">
    <location>
        <begin position="644"/>
        <end position="700"/>
    </location>
</feature>